<gene>
    <name evidence="2" type="ORF">FIL70_15465</name>
</gene>
<evidence type="ECO:0000313" key="2">
    <source>
        <dbReference type="EMBL" id="QDC38426.1"/>
    </source>
</evidence>
<protein>
    <submittedName>
        <fullName evidence="2">Uncharacterized protein</fullName>
    </submittedName>
</protein>
<evidence type="ECO:0000256" key="1">
    <source>
        <dbReference type="SAM" id="MobiDB-lite"/>
    </source>
</evidence>
<organism evidence="2 3">
    <name type="scientific">Sphingobium fuliginis ATCC 27551</name>
    <dbReference type="NCBI Taxonomy" id="1208342"/>
    <lineage>
        <taxon>Bacteria</taxon>
        <taxon>Pseudomonadati</taxon>
        <taxon>Pseudomonadota</taxon>
        <taxon>Alphaproteobacteria</taxon>
        <taxon>Sphingomonadales</taxon>
        <taxon>Sphingomonadaceae</taxon>
        <taxon>Sphingobium</taxon>
    </lineage>
</organism>
<dbReference type="RefSeq" id="WP_140042732.1">
    <property type="nucleotide sequence ID" value="NZ_CP041016.1"/>
</dbReference>
<name>A0A5B8CJM3_SPHSA</name>
<dbReference type="AlphaFoldDB" id="A0A5B8CJM3"/>
<dbReference type="EMBL" id="CP041016">
    <property type="protein sequence ID" value="QDC38426.1"/>
    <property type="molecule type" value="Genomic_DNA"/>
</dbReference>
<reference evidence="2 3" key="1">
    <citation type="submission" date="2019-06" db="EMBL/GenBank/DDBJ databases">
        <title>Genome organization and adaptive potential of archetypical organophosphate degarding Sphingobium fuliginis ATCC 27551.</title>
        <authorList>
            <person name="Sarwar A."/>
            <person name="Parthasarathy S."/>
            <person name="Singh C."/>
            <person name="Siddavattam D."/>
        </authorList>
    </citation>
    <scope>NUCLEOTIDE SEQUENCE [LARGE SCALE GENOMIC DNA]</scope>
    <source>
        <strain evidence="2 3">ATCC 27551</strain>
    </source>
</reference>
<sequence>MGARQREFLIGGHNLMNQASDPTGLAALSANDAASAIGTIRRRDLFDRVWSKPMTTNAAELNVSAATLASLARSLGLPLPQAGHWMKKEVGKEQPTPEFPADPRLDEKTYPLPKPRVRTSRPTLAKMEAPSPPKFAKSPDSDGLPAAKVAGAPEIDSTVAVALESEAAEHKKVSSTRIAIQKSRSPDRAMIGGKGKFRLLVTPKSGERACSILDKLVAAVEAKGWSLDSTEQGYAIVADGETVGLMIEEKLDRVPHVVTAAELKEKAEHDRKCALADRGIGYRPWREPPIPEYDYVPNGELVLKFDREYDAGGARRTYSDGKRQRLEDLVPAMIDTLEEWAISVKRRREERAEQKRQWEEQDRKRKDIERQVRVEGYRITFLQRQVERKREIDGLAGLIDLWSEAADPDPKFVELLEFARLYQKRLEAKLSPDAVAKRIADLKLMDDDVYIYDAKRLD</sequence>
<dbReference type="Proteomes" id="UP000311469">
    <property type="component" value="Chromosome cSF1"/>
</dbReference>
<evidence type="ECO:0000313" key="3">
    <source>
        <dbReference type="Proteomes" id="UP000311469"/>
    </source>
</evidence>
<dbReference type="KEGG" id="sufl:FIL70_15465"/>
<accession>A0A5B8CJM3</accession>
<feature type="region of interest" description="Disordered" evidence="1">
    <location>
        <begin position="89"/>
        <end position="143"/>
    </location>
</feature>
<proteinExistence type="predicted"/>